<gene>
    <name evidence="9" type="ORF">C2S53_017878</name>
</gene>
<keyword evidence="2" id="KW-0433">Leucine-rich repeat</keyword>
<dbReference type="InterPro" id="IPR001611">
    <property type="entry name" value="Leu-rich_rpt"/>
</dbReference>
<dbReference type="InterPro" id="IPR042197">
    <property type="entry name" value="Apaf_helical"/>
</dbReference>
<dbReference type="PROSITE" id="PS51450">
    <property type="entry name" value="LRR"/>
    <property type="match status" value="1"/>
</dbReference>
<evidence type="ECO:0000256" key="1">
    <source>
        <dbReference type="ARBA" id="ARBA00008894"/>
    </source>
</evidence>
<dbReference type="InterPro" id="IPR002182">
    <property type="entry name" value="NB-ARC"/>
</dbReference>
<dbReference type="Proteomes" id="UP001190926">
    <property type="component" value="Unassembled WGS sequence"/>
</dbReference>
<keyword evidence="6" id="KW-0067">ATP-binding</keyword>
<reference evidence="9 10" key="1">
    <citation type="journal article" date="2021" name="Nat. Commun.">
        <title>Incipient diploidization of the medicinal plant Perilla within 10,000 years.</title>
        <authorList>
            <person name="Zhang Y."/>
            <person name="Shen Q."/>
            <person name="Leng L."/>
            <person name="Zhang D."/>
            <person name="Chen S."/>
            <person name="Shi Y."/>
            <person name="Ning Z."/>
            <person name="Chen S."/>
        </authorList>
    </citation>
    <scope>NUCLEOTIDE SEQUENCE [LARGE SCALE GENOMIC DNA]</scope>
    <source>
        <strain evidence="10">cv. PC099</strain>
    </source>
</reference>
<evidence type="ECO:0000259" key="7">
    <source>
        <dbReference type="Pfam" id="PF00931"/>
    </source>
</evidence>
<evidence type="ECO:0000313" key="9">
    <source>
        <dbReference type="EMBL" id="KAH6824925.1"/>
    </source>
</evidence>
<dbReference type="SUPFAM" id="SSF52058">
    <property type="entry name" value="L domain-like"/>
    <property type="match status" value="1"/>
</dbReference>
<feature type="domain" description="NB-ARC" evidence="7">
    <location>
        <begin position="139"/>
        <end position="305"/>
    </location>
</feature>
<dbReference type="PANTHER" id="PTHR36766">
    <property type="entry name" value="PLANT BROAD-SPECTRUM MILDEW RESISTANCE PROTEIN RPW8"/>
    <property type="match status" value="1"/>
</dbReference>
<accession>A0AAD4J1B9</accession>
<dbReference type="PRINTS" id="PR00364">
    <property type="entry name" value="DISEASERSIST"/>
</dbReference>
<dbReference type="InterPro" id="IPR027417">
    <property type="entry name" value="P-loop_NTPase"/>
</dbReference>
<protein>
    <recommendedName>
        <fullName evidence="11">NB-ARC domain-containing protein</fullName>
    </recommendedName>
</protein>
<organism evidence="9 10">
    <name type="scientific">Perilla frutescens var. hirtella</name>
    <name type="common">Perilla citriodora</name>
    <name type="synonym">Perilla setoyensis</name>
    <dbReference type="NCBI Taxonomy" id="608512"/>
    <lineage>
        <taxon>Eukaryota</taxon>
        <taxon>Viridiplantae</taxon>
        <taxon>Streptophyta</taxon>
        <taxon>Embryophyta</taxon>
        <taxon>Tracheophyta</taxon>
        <taxon>Spermatophyta</taxon>
        <taxon>Magnoliopsida</taxon>
        <taxon>eudicotyledons</taxon>
        <taxon>Gunneridae</taxon>
        <taxon>Pentapetalae</taxon>
        <taxon>asterids</taxon>
        <taxon>lamiids</taxon>
        <taxon>Lamiales</taxon>
        <taxon>Lamiaceae</taxon>
        <taxon>Nepetoideae</taxon>
        <taxon>Elsholtzieae</taxon>
        <taxon>Perilla</taxon>
    </lineage>
</organism>
<evidence type="ECO:0000256" key="6">
    <source>
        <dbReference type="ARBA" id="ARBA00022840"/>
    </source>
</evidence>
<dbReference type="AlphaFoldDB" id="A0AAD4J1B9"/>
<dbReference type="FunFam" id="3.40.50.300:FF:001091">
    <property type="entry name" value="Probable disease resistance protein At1g61300"/>
    <property type="match status" value="1"/>
</dbReference>
<dbReference type="Pfam" id="PF00931">
    <property type="entry name" value="NB-ARC"/>
    <property type="match status" value="1"/>
</dbReference>
<dbReference type="Gene3D" id="3.80.10.10">
    <property type="entry name" value="Ribonuclease Inhibitor"/>
    <property type="match status" value="2"/>
</dbReference>
<keyword evidence="5" id="KW-0611">Plant defense</keyword>
<keyword evidence="3" id="KW-0677">Repeat</keyword>
<evidence type="ECO:0000259" key="8">
    <source>
        <dbReference type="Pfam" id="PF23598"/>
    </source>
</evidence>
<feature type="domain" description="Disease resistance R13L4/SHOC-2-like LRR" evidence="8">
    <location>
        <begin position="492"/>
        <end position="765"/>
    </location>
</feature>
<dbReference type="GO" id="GO:0005524">
    <property type="term" value="F:ATP binding"/>
    <property type="evidence" value="ECO:0007669"/>
    <property type="project" value="UniProtKB-KW"/>
</dbReference>
<dbReference type="EMBL" id="SDAM02000285">
    <property type="protein sequence ID" value="KAH6824925.1"/>
    <property type="molecule type" value="Genomic_DNA"/>
</dbReference>
<dbReference type="SUPFAM" id="SSF52540">
    <property type="entry name" value="P-loop containing nucleoside triphosphate hydrolases"/>
    <property type="match status" value="1"/>
</dbReference>
<dbReference type="InterPro" id="IPR032675">
    <property type="entry name" value="LRR_dom_sf"/>
</dbReference>
<comment type="similarity">
    <text evidence="1">Belongs to the disease resistance NB-LRR family.</text>
</comment>
<comment type="caution">
    <text evidence="9">The sequence shown here is derived from an EMBL/GenBank/DDBJ whole genome shotgun (WGS) entry which is preliminary data.</text>
</comment>
<evidence type="ECO:0000256" key="5">
    <source>
        <dbReference type="ARBA" id="ARBA00022821"/>
    </source>
</evidence>
<evidence type="ECO:0000313" key="10">
    <source>
        <dbReference type="Proteomes" id="UP001190926"/>
    </source>
</evidence>
<dbReference type="Pfam" id="PF23598">
    <property type="entry name" value="LRR_14"/>
    <property type="match status" value="1"/>
</dbReference>
<keyword evidence="10" id="KW-1185">Reference proteome</keyword>
<dbReference type="Gene3D" id="1.10.8.430">
    <property type="entry name" value="Helical domain of apoptotic protease-activating factors"/>
    <property type="match status" value="1"/>
</dbReference>
<dbReference type="GO" id="GO:0006952">
    <property type="term" value="P:defense response"/>
    <property type="evidence" value="ECO:0007669"/>
    <property type="project" value="UniProtKB-KW"/>
</dbReference>
<evidence type="ECO:0000256" key="2">
    <source>
        <dbReference type="ARBA" id="ARBA00022614"/>
    </source>
</evidence>
<dbReference type="InterPro" id="IPR055414">
    <property type="entry name" value="LRR_R13L4/SHOC2-like"/>
</dbReference>
<evidence type="ECO:0000256" key="4">
    <source>
        <dbReference type="ARBA" id="ARBA00022741"/>
    </source>
</evidence>
<sequence length="811" mass="94568">MREAEMLNSAIKKLEIFLVEKAGLQKTIKKEVEAVKNEMTSILDFLRDKKLEEGSSSSLRYMIYDVMEMAEKVIPEVESPYNDDDLDSMKKNIHFFRSWIRGTKECMLRSSSENVGGEEVEEVGVVGLEDGVEWMLHNRIFNDEKRRGTICIMGMGGIGKTTLARELYNHPAVVDGFECRAWACLSRDLCRKEVLMKLMRQLVVDISDHEFESRYVLLDNKTLRDVVYQQLQSKRYFIVLDDLWEYKHWLYIKEAIPYQQDKASRLLFTGRTENVAGFMTDCYRYDMKFLDHEKSWRLFLKTVFFGSSTNYQEFPKHLEKRGRDMLAKCNGLPLAIKEVGRQLAMKKRCSKSGWEELLLLLESTDLGATLEVVGSSYHQWPPKMKSCFLHLCFFKEVRKEIIEAKGNTKDHRTKNYRINPFFHRLAIKKAEEEIGFEVVLNDGKNRPSQEPRHRAIYCSREKFMYSTDQDKHLVSLFFHGGGYFETSPSYWRRFELLKILDFEDFGLIFLPEMIGALTRLKYLGLRNNYIEKIPCSLRCLKKLEVLDIALNFMVEVPDIIWEMDSLRELQMSDIICLNPLKIDALKNLETLTYISVDNWKYELSGLEMMTSLSKLGIEDLDGSSDVNKLFTSLTKLKTLDYLILRGFRFKSMPSLDQLGILRRLTQLKVDGLLTRLPSADNFPPYIKYLTLANTCLDEDPMPELGKLGQLTNLELRNAYTGQQMVINMRNGFPRLNVLCMGELWHLRNIRFEKGARQRLVHLEINNCPYLETFPEEITKLWTLTMVTTKNIASKIRESGLVSKILRTDIHP</sequence>
<name>A0AAD4J1B9_PERFH</name>
<evidence type="ECO:0008006" key="11">
    <source>
        <dbReference type="Google" id="ProtNLM"/>
    </source>
</evidence>
<keyword evidence="4" id="KW-0547">Nucleotide-binding</keyword>
<dbReference type="Gene3D" id="3.40.50.300">
    <property type="entry name" value="P-loop containing nucleotide triphosphate hydrolases"/>
    <property type="match status" value="1"/>
</dbReference>
<dbReference type="GO" id="GO:0043531">
    <property type="term" value="F:ADP binding"/>
    <property type="evidence" value="ECO:0007669"/>
    <property type="project" value="InterPro"/>
</dbReference>
<evidence type="ECO:0000256" key="3">
    <source>
        <dbReference type="ARBA" id="ARBA00022737"/>
    </source>
</evidence>
<proteinExistence type="inferred from homology"/>
<dbReference type="PANTHER" id="PTHR36766:SF30">
    <property type="entry name" value="TIR-NBS TYPE DISEASE RESISTANCE PROTEIN-RELATED"/>
    <property type="match status" value="1"/>
</dbReference>